<comment type="caution">
    <text evidence="4">The sequence shown here is derived from an EMBL/GenBank/DDBJ whole genome shotgun (WGS) entry which is preliminary data.</text>
</comment>
<dbReference type="Proteomes" id="UP001374584">
    <property type="component" value="Unassembled WGS sequence"/>
</dbReference>
<feature type="compositionally biased region" description="Basic and acidic residues" evidence="1">
    <location>
        <begin position="285"/>
        <end position="296"/>
    </location>
</feature>
<evidence type="ECO:0000313" key="4">
    <source>
        <dbReference type="EMBL" id="KAK7379511.1"/>
    </source>
</evidence>
<dbReference type="InterPro" id="IPR024822">
    <property type="entry name" value="Coilin"/>
</dbReference>
<dbReference type="GO" id="GO:0030620">
    <property type="term" value="F:U2 snRNA binding"/>
    <property type="evidence" value="ECO:0007669"/>
    <property type="project" value="TreeGrafter"/>
</dbReference>
<dbReference type="PANTHER" id="PTHR15197">
    <property type="entry name" value="COILIN P80"/>
    <property type="match status" value="1"/>
</dbReference>
<dbReference type="GO" id="GO:0000387">
    <property type="term" value="P:spliceosomal snRNP assembly"/>
    <property type="evidence" value="ECO:0007669"/>
    <property type="project" value="TreeGrafter"/>
</dbReference>
<feature type="region of interest" description="Disordered" evidence="1">
    <location>
        <begin position="662"/>
        <end position="683"/>
    </location>
</feature>
<sequence length="756" mass="86275">MAFMICMNQLAKWEETNSLYLTHTTIDDYLVFTHIFTQYEADRRGAINGGRKIRVSSATLKVMAEMVRLRVVFEDRGMLSKSKKKEGLNRCWFLLKPQHSTISDVASHLNNTFRLHRTCPRGIILSMDGFVIPSFESTCILKDKDIICVKRKGNTWTDDKPAMLSPATRGYESIELPNVLAIEGLQEESGAEETMSEEDNDDKLEDVVYVESKSDGKATSKKRKASKRLKSPSQKKIKLSNTENLSVIPEVHEEENEDSVHHQLSIVKDRKKSSKLSSDLNRSSNLDKQKNDKSDCPSDETSQKKIKLSNTENLSVTPEVHEEENEDSVHHQLSIVKDRKKFSKLSSELNRSSNLDKQKNDKSDCPSDETRFVQPQDESGTKKLPSRSARRKKAKRRWLRELKLEKEKQEKLPQTTVVEKDGPVLPIKENNYVVSDVHQQSNEHQQSDEESEEDDNIVPVEIRPGHIRFEPLKKDQDQAVQQNHFSVETFQWNGITNKKKGQKWGKERMSFHKHDEYEYSSQEYPTVQNAEKEPTINVVDFDKFQPYTGLPKEGDVIAYRLIELSASFTPEISSFRVGKISKYDAKSNRIWLELVLDYPFDFKKETEKDASSFEQSDASLYREDGSLEIDYGSLVDVRMVKHGHLDSKTVVVSRDAFVKPTKATNGSTDEKLTGDQTTVGSCQPEREGLIPAKENGEVNVWEEINKELEAKKAKLSQDNGWSSRGESSSTRSWSNRAMRCSALGPTMAFLRSNNGL</sequence>
<gene>
    <name evidence="4" type="ORF">VNO80_04973</name>
</gene>
<feature type="compositionally biased region" description="Basic residues" evidence="1">
    <location>
        <begin position="219"/>
        <end position="238"/>
    </location>
</feature>
<dbReference type="AlphaFoldDB" id="A0AAN9NUS8"/>
<evidence type="ECO:0000259" key="2">
    <source>
        <dbReference type="Pfam" id="PF15862"/>
    </source>
</evidence>
<keyword evidence="5" id="KW-1185">Reference proteome</keyword>
<proteinExistence type="predicted"/>
<feature type="compositionally biased region" description="Polar residues" evidence="1">
    <location>
        <begin position="344"/>
        <end position="353"/>
    </location>
</feature>
<dbReference type="InterPro" id="IPR056398">
    <property type="entry name" value="Tudor_Coilin"/>
</dbReference>
<accession>A0AAN9NUS8</accession>
<dbReference type="Pfam" id="PF23086">
    <property type="entry name" value="Tudor_Coilin"/>
    <property type="match status" value="1"/>
</dbReference>
<evidence type="ECO:0000256" key="1">
    <source>
        <dbReference type="SAM" id="MobiDB-lite"/>
    </source>
</evidence>
<feature type="compositionally biased region" description="Basic and acidic residues" evidence="1">
    <location>
        <begin position="354"/>
        <end position="371"/>
    </location>
</feature>
<name>A0AAN9NUS8_PHACN</name>
<feature type="domain" description="Coilin N-terminal" evidence="2">
    <location>
        <begin position="67"/>
        <end position="292"/>
    </location>
</feature>
<organism evidence="4 5">
    <name type="scientific">Phaseolus coccineus</name>
    <name type="common">Scarlet runner bean</name>
    <name type="synonym">Phaseolus multiflorus</name>
    <dbReference type="NCBI Taxonomy" id="3886"/>
    <lineage>
        <taxon>Eukaryota</taxon>
        <taxon>Viridiplantae</taxon>
        <taxon>Streptophyta</taxon>
        <taxon>Embryophyta</taxon>
        <taxon>Tracheophyta</taxon>
        <taxon>Spermatophyta</taxon>
        <taxon>Magnoliopsida</taxon>
        <taxon>eudicotyledons</taxon>
        <taxon>Gunneridae</taxon>
        <taxon>Pentapetalae</taxon>
        <taxon>rosids</taxon>
        <taxon>fabids</taxon>
        <taxon>Fabales</taxon>
        <taxon>Fabaceae</taxon>
        <taxon>Papilionoideae</taxon>
        <taxon>50 kb inversion clade</taxon>
        <taxon>NPAAA clade</taxon>
        <taxon>indigoferoid/millettioid clade</taxon>
        <taxon>Phaseoleae</taxon>
        <taxon>Phaseolus</taxon>
    </lineage>
</organism>
<dbReference type="EMBL" id="JAYMYR010000002">
    <property type="protein sequence ID" value="KAK7379511.1"/>
    <property type="molecule type" value="Genomic_DNA"/>
</dbReference>
<dbReference type="InterPro" id="IPR031722">
    <property type="entry name" value="Coilin_N"/>
</dbReference>
<dbReference type="Pfam" id="PF15862">
    <property type="entry name" value="Coilin_N"/>
    <property type="match status" value="1"/>
</dbReference>
<feature type="region of interest" description="Disordered" evidence="1">
    <location>
        <begin position="210"/>
        <end position="456"/>
    </location>
</feature>
<feature type="compositionally biased region" description="Basic and acidic residues" evidence="1">
    <location>
        <begin position="399"/>
        <end position="411"/>
    </location>
</feature>
<protein>
    <recommendedName>
        <fullName evidence="6">Coilin</fullName>
    </recommendedName>
</protein>
<feature type="domain" description="Coilin tudor" evidence="3">
    <location>
        <begin position="539"/>
        <end position="643"/>
    </location>
</feature>
<evidence type="ECO:0000259" key="3">
    <source>
        <dbReference type="Pfam" id="PF23086"/>
    </source>
</evidence>
<evidence type="ECO:0000313" key="5">
    <source>
        <dbReference type="Proteomes" id="UP001374584"/>
    </source>
</evidence>
<feature type="compositionally biased region" description="Low complexity" evidence="1">
    <location>
        <begin position="720"/>
        <end position="733"/>
    </location>
</feature>
<feature type="region of interest" description="Disordered" evidence="1">
    <location>
        <begin position="713"/>
        <end position="733"/>
    </location>
</feature>
<feature type="compositionally biased region" description="Basic residues" evidence="1">
    <location>
        <begin position="384"/>
        <end position="398"/>
    </location>
</feature>
<evidence type="ECO:0008006" key="6">
    <source>
        <dbReference type="Google" id="ProtNLM"/>
    </source>
</evidence>
<feature type="compositionally biased region" description="Low complexity" evidence="1">
    <location>
        <begin position="275"/>
        <end position="284"/>
    </location>
</feature>
<dbReference type="PANTHER" id="PTHR15197:SF0">
    <property type="entry name" value="COILIN"/>
    <property type="match status" value="1"/>
</dbReference>
<dbReference type="GO" id="GO:0030619">
    <property type="term" value="F:U1 snRNA binding"/>
    <property type="evidence" value="ECO:0007669"/>
    <property type="project" value="TreeGrafter"/>
</dbReference>
<reference evidence="4 5" key="1">
    <citation type="submission" date="2024-01" db="EMBL/GenBank/DDBJ databases">
        <title>The genomes of 5 underutilized Papilionoideae crops provide insights into root nodulation and disease resistanc.</title>
        <authorList>
            <person name="Jiang F."/>
        </authorList>
    </citation>
    <scope>NUCLEOTIDE SEQUENCE [LARGE SCALE GENOMIC DNA]</scope>
    <source>
        <strain evidence="4">JINMINGXINNONG_FW02</strain>
        <tissue evidence="4">Leaves</tissue>
    </source>
</reference>
<dbReference type="GO" id="GO:0015030">
    <property type="term" value="C:Cajal body"/>
    <property type="evidence" value="ECO:0007669"/>
    <property type="project" value="TreeGrafter"/>
</dbReference>